<name>A0ABW8TTL1_9CLOT</name>
<dbReference type="InterPro" id="IPR010038">
    <property type="entry name" value="MoaD_arc-typ"/>
</dbReference>
<organism evidence="1 2">
    <name type="scientific">Candidatus Clostridium radicumherbarum</name>
    <dbReference type="NCBI Taxonomy" id="3381662"/>
    <lineage>
        <taxon>Bacteria</taxon>
        <taxon>Bacillati</taxon>
        <taxon>Bacillota</taxon>
        <taxon>Clostridia</taxon>
        <taxon>Eubacteriales</taxon>
        <taxon>Clostridiaceae</taxon>
        <taxon>Clostridium</taxon>
    </lineage>
</organism>
<dbReference type="InterPro" id="IPR052045">
    <property type="entry name" value="Sulfur_Carrier/Prot_Modifier"/>
</dbReference>
<sequence>MKVKFFAYLRDYTNTKSLDIENYETLEELLYELCNTFGEKLKKAIFDGENLSNEIIIMVNGRHIVHLDGLKTKLMDNDEISIFPVVAGG</sequence>
<accession>A0ABW8TTL1</accession>
<dbReference type="NCBIfam" id="NF041918">
    <property type="entry name" value="SAMP1"/>
    <property type="match status" value="1"/>
</dbReference>
<keyword evidence="2" id="KW-1185">Reference proteome</keyword>
<dbReference type="NCBIfam" id="TIGR01687">
    <property type="entry name" value="moaD_arch"/>
    <property type="match status" value="1"/>
</dbReference>
<dbReference type="InterPro" id="IPR012675">
    <property type="entry name" value="Beta-grasp_dom_sf"/>
</dbReference>
<dbReference type="InterPro" id="IPR054834">
    <property type="entry name" value="SAMP1_3"/>
</dbReference>
<gene>
    <name evidence="1" type="ORF">ACJDUH_09450</name>
</gene>
<protein>
    <submittedName>
        <fullName evidence="1">Ubiquitin-like small modifier protein 1</fullName>
    </submittedName>
</protein>
<dbReference type="InterPro" id="IPR003749">
    <property type="entry name" value="ThiS/MoaD-like"/>
</dbReference>
<reference evidence="1 2" key="1">
    <citation type="submission" date="2024-11" db="EMBL/GenBank/DDBJ databases">
        <authorList>
            <person name="Heng Y.C."/>
            <person name="Lim A.C.H."/>
            <person name="Lee J.K.Y."/>
            <person name="Kittelmann S."/>
        </authorList>
    </citation>
    <scope>NUCLEOTIDE SEQUENCE [LARGE SCALE GENOMIC DNA]</scope>
    <source>
        <strain evidence="1 2">WILCCON 0202</strain>
    </source>
</reference>
<dbReference type="EMBL" id="JBJHZY010000001">
    <property type="protein sequence ID" value="MFL0268330.1"/>
    <property type="molecule type" value="Genomic_DNA"/>
</dbReference>
<dbReference type="SUPFAM" id="SSF54285">
    <property type="entry name" value="MoaD/ThiS"/>
    <property type="match status" value="1"/>
</dbReference>
<proteinExistence type="predicted"/>
<dbReference type="RefSeq" id="WP_406764906.1">
    <property type="nucleotide sequence ID" value="NZ_JBJHZY010000001.1"/>
</dbReference>
<evidence type="ECO:0000313" key="2">
    <source>
        <dbReference type="Proteomes" id="UP001623661"/>
    </source>
</evidence>
<dbReference type="Gene3D" id="3.10.20.30">
    <property type="match status" value="1"/>
</dbReference>
<dbReference type="PANTHER" id="PTHR38031:SF1">
    <property type="entry name" value="SULFUR CARRIER PROTEIN CYSO"/>
    <property type="match status" value="1"/>
</dbReference>
<dbReference type="Proteomes" id="UP001623661">
    <property type="component" value="Unassembled WGS sequence"/>
</dbReference>
<comment type="caution">
    <text evidence="1">The sequence shown here is derived from an EMBL/GenBank/DDBJ whole genome shotgun (WGS) entry which is preliminary data.</text>
</comment>
<dbReference type="InterPro" id="IPR016155">
    <property type="entry name" value="Mopterin_synth/thiamin_S_b"/>
</dbReference>
<evidence type="ECO:0000313" key="1">
    <source>
        <dbReference type="EMBL" id="MFL0268330.1"/>
    </source>
</evidence>
<dbReference type="Pfam" id="PF02597">
    <property type="entry name" value="ThiS"/>
    <property type="match status" value="1"/>
</dbReference>
<dbReference type="PANTHER" id="PTHR38031">
    <property type="entry name" value="SULFUR CARRIER PROTEIN SLR0821-RELATED"/>
    <property type="match status" value="1"/>
</dbReference>